<evidence type="ECO:0000313" key="2">
    <source>
        <dbReference type="Proteomes" id="UP000697995"/>
    </source>
</evidence>
<organism evidence="1 2">
    <name type="scientific">Paracraurococcus ruber</name>
    <dbReference type="NCBI Taxonomy" id="77675"/>
    <lineage>
        <taxon>Bacteria</taxon>
        <taxon>Pseudomonadati</taxon>
        <taxon>Pseudomonadota</taxon>
        <taxon>Alphaproteobacteria</taxon>
        <taxon>Acetobacterales</taxon>
        <taxon>Roseomonadaceae</taxon>
        <taxon>Paracraurococcus</taxon>
    </lineage>
</organism>
<comment type="caution">
    <text evidence="1">The sequence shown here is derived from an EMBL/GenBank/DDBJ whole genome shotgun (WGS) entry which is preliminary data.</text>
</comment>
<dbReference type="SUPFAM" id="SSF53756">
    <property type="entry name" value="UDP-Glycosyltransferase/glycogen phosphorylase"/>
    <property type="match status" value="1"/>
</dbReference>
<sequence length="437" mass="46296">MEAQLLGSKGLSAFGGGSRGAAPPSPRLLFLAHRIPYPPDKGEKIRAWHILDHLADRFAVEAGFLVDDPADLQHLPVLERRCAKVVWRPALSRRQVAARALLRARPGRPLTLGWFHDPALFAWAQQGLAAGRYDAVFVYSSAMAPYAMGPAARRPGLVRVLDMVDVDSEKWRAYAAAARPPMAWVYAREARTLLAFERRTAAEFDRTVFVSAEEARHFAALAPESADRLGFLDNGVDLARFDPAGGYPNPYAEPGRSGAPAIVFTGTMGYRPNVDAVAWFAEAVLPLLRAAPPAGLAPPEFWIVGANPAPAVQALAAQPGVHVTGAVPDVRPYVAHAAVSVAPLRIARGIQNKVLEAMALARPVVATPQAFEGVRAQPGRDLLVAEGAAEMAAQVAAVLAGQHPGLGAAARAAVVAGHDWAATLGGLDVMLGQAATR</sequence>
<name>A0ABS1CTP4_9PROT</name>
<dbReference type="NCBIfam" id="TIGR03087">
    <property type="entry name" value="stp1"/>
    <property type="match status" value="1"/>
</dbReference>
<gene>
    <name evidence="1" type="ORF">CKO45_04950</name>
</gene>
<protein>
    <recommendedName>
        <fullName evidence="3">Sugar transferase, PEP-CTERM/EpsH1 system associated</fullName>
    </recommendedName>
</protein>
<dbReference type="Proteomes" id="UP000697995">
    <property type="component" value="Unassembled WGS sequence"/>
</dbReference>
<dbReference type="PANTHER" id="PTHR12526:SF600">
    <property type="entry name" value="GLYCOSYL TRANSFERASE GROUP 1"/>
    <property type="match status" value="1"/>
</dbReference>
<keyword evidence="2" id="KW-1185">Reference proteome</keyword>
<dbReference type="CDD" id="cd03801">
    <property type="entry name" value="GT4_PimA-like"/>
    <property type="match status" value="1"/>
</dbReference>
<dbReference type="EMBL" id="NRSG01000021">
    <property type="protein sequence ID" value="MBK1657576.1"/>
    <property type="molecule type" value="Genomic_DNA"/>
</dbReference>
<reference evidence="1 2" key="1">
    <citation type="journal article" date="2020" name="Microorganisms">
        <title>Osmotic Adaptation and Compatible Solute Biosynthesis of Phototrophic Bacteria as Revealed from Genome Analyses.</title>
        <authorList>
            <person name="Imhoff J.F."/>
            <person name="Rahn T."/>
            <person name="Kunzel S."/>
            <person name="Keller A."/>
            <person name="Neulinger S.C."/>
        </authorList>
    </citation>
    <scope>NUCLEOTIDE SEQUENCE [LARGE SCALE GENOMIC DNA]</scope>
    <source>
        <strain evidence="1 2">DSM 15382</strain>
    </source>
</reference>
<proteinExistence type="predicted"/>
<evidence type="ECO:0008006" key="3">
    <source>
        <dbReference type="Google" id="ProtNLM"/>
    </source>
</evidence>
<accession>A0ABS1CTP4</accession>
<dbReference type="Gene3D" id="3.40.50.2000">
    <property type="entry name" value="Glycogen Phosphorylase B"/>
    <property type="match status" value="2"/>
</dbReference>
<dbReference type="Pfam" id="PF13692">
    <property type="entry name" value="Glyco_trans_1_4"/>
    <property type="match status" value="1"/>
</dbReference>
<dbReference type="RefSeq" id="WP_133219221.1">
    <property type="nucleotide sequence ID" value="NZ_NRSG01000021.1"/>
</dbReference>
<dbReference type="InterPro" id="IPR017521">
    <property type="entry name" value="Sugar_tfrase_PEP-CTERM_Stp1"/>
</dbReference>
<dbReference type="PANTHER" id="PTHR12526">
    <property type="entry name" value="GLYCOSYLTRANSFERASE"/>
    <property type="match status" value="1"/>
</dbReference>
<evidence type="ECO:0000313" key="1">
    <source>
        <dbReference type="EMBL" id="MBK1657576.1"/>
    </source>
</evidence>